<dbReference type="InterPro" id="IPR042261">
    <property type="entry name" value="Lsr2-like_dimerization"/>
</dbReference>
<dbReference type="Pfam" id="PF11774">
    <property type="entry name" value="Lsr2"/>
    <property type="match status" value="1"/>
</dbReference>
<keyword evidence="4" id="KW-1185">Reference proteome</keyword>
<dbReference type="Gene3D" id="4.10.320.10">
    <property type="entry name" value="E3-binding domain"/>
    <property type="match status" value="1"/>
</dbReference>
<comment type="caution">
    <text evidence="3">The sequence shown here is derived from an EMBL/GenBank/DDBJ whole genome shotgun (WGS) entry which is preliminary data.</text>
</comment>
<reference evidence="3" key="1">
    <citation type="submission" date="2020-11" db="EMBL/GenBank/DDBJ databases">
        <title>Sequencing the genomes of 1000 actinobacteria strains.</title>
        <authorList>
            <person name="Klenk H.-P."/>
        </authorList>
    </citation>
    <scope>NUCLEOTIDE SEQUENCE</scope>
    <source>
        <strain evidence="3">DSM 45356</strain>
    </source>
</reference>
<dbReference type="EMBL" id="JADOUF010000001">
    <property type="protein sequence ID" value="MBG6140253.1"/>
    <property type="molecule type" value="Genomic_DNA"/>
</dbReference>
<evidence type="ECO:0000313" key="3">
    <source>
        <dbReference type="EMBL" id="MBG6140253.1"/>
    </source>
</evidence>
<dbReference type="Gene3D" id="3.30.60.230">
    <property type="entry name" value="Lsr2, dimerization domain"/>
    <property type="match status" value="1"/>
</dbReference>
<evidence type="ECO:0000256" key="1">
    <source>
        <dbReference type="SAM" id="MobiDB-lite"/>
    </source>
</evidence>
<feature type="domain" description="Lsr2 dimerization" evidence="2">
    <location>
        <begin position="1"/>
        <end position="66"/>
    </location>
</feature>
<proteinExistence type="predicted"/>
<accession>A0A8J7GGI3</accession>
<name>A0A8J7GGI3_9ACTN</name>
<sequence>MGEKLIKLKFDDLDGSEDGVEEVTFYHHGGKYAVDLGEKHREELAAIQAEFDERMSKFLKVARKAGGNSAPVAASVRPTTTSTVDPSGWTASRRKTFRAEYLTRVRTWGRGQGKDIADKARVPQDVIDAYVIAHPEDTGNQTNVWQTP</sequence>
<organism evidence="3 4">
    <name type="scientific">Longispora fulva</name>
    <dbReference type="NCBI Taxonomy" id="619741"/>
    <lineage>
        <taxon>Bacteria</taxon>
        <taxon>Bacillati</taxon>
        <taxon>Actinomycetota</taxon>
        <taxon>Actinomycetes</taxon>
        <taxon>Micromonosporales</taxon>
        <taxon>Micromonosporaceae</taxon>
        <taxon>Longispora</taxon>
    </lineage>
</organism>
<feature type="region of interest" description="Disordered" evidence="1">
    <location>
        <begin position="69"/>
        <end position="89"/>
    </location>
</feature>
<dbReference type="RefSeq" id="WP_197006819.1">
    <property type="nucleotide sequence ID" value="NZ_BONS01000006.1"/>
</dbReference>
<dbReference type="InterPro" id="IPR036625">
    <property type="entry name" value="E3-bd_dom_sf"/>
</dbReference>
<evidence type="ECO:0000313" key="4">
    <source>
        <dbReference type="Proteomes" id="UP000622552"/>
    </source>
</evidence>
<dbReference type="Proteomes" id="UP000622552">
    <property type="component" value="Unassembled WGS sequence"/>
</dbReference>
<evidence type="ECO:0000259" key="2">
    <source>
        <dbReference type="Pfam" id="PF11774"/>
    </source>
</evidence>
<dbReference type="AlphaFoldDB" id="A0A8J7GGI3"/>
<dbReference type="GO" id="GO:0003677">
    <property type="term" value="F:DNA binding"/>
    <property type="evidence" value="ECO:0007669"/>
    <property type="project" value="InterPro"/>
</dbReference>
<gene>
    <name evidence="3" type="ORF">IW245_006447</name>
</gene>
<protein>
    <recommendedName>
        <fullName evidence="2">Lsr2 dimerization domain-containing protein</fullName>
    </recommendedName>
</protein>
<dbReference type="InterPro" id="IPR024412">
    <property type="entry name" value="Lsr2_dim_dom"/>
</dbReference>
<dbReference type="GO" id="GO:0016746">
    <property type="term" value="F:acyltransferase activity"/>
    <property type="evidence" value="ECO:0007669"/>
    <property type="project" value="InterPro"/>
</dbReference>